<proteinExistence type="predicted"/>
<comment type="caution">
    <text evidence="1">The sequence shown here is derived from an EMBL/GenBank/DDBJ whole genome shotgun (WGS) entry which is preliminary data.</text>
</comment>
<gene>
    <name evidence="1" type="ORF">STA1M1_14710</name>
</gene>
<name>A0ABQ5LRG3_9RHOB</name>
<protein>
    <submittedName>
        <fullName evidence="1">VWA domain-containing protein</fullName>
    </submittedName>
</protein>
<dbReference type="PANTHER" id="PTHR39338:SF7">
    <property type="entry name" value="BLL6692 PROTEIN"/>
    <property type="match status" value="1"/>
</dbReference>
<dbReference type="PANTHER" id="PTHR39338">
    <property type="entry name" value="BLL5662 PROTEIN-RELATED"/>
    <property type="match status" value="1"/>
</dbReference>
<accession>A0ABQ5LRG3</accession>
<organism evidence="1 2">
    <name type="scientific">Sinisalibacter aestuarii</name>
    <dbReference type="NCBI Taxonomy" id="2949426"/>
    <lineage>
        <taxon>Bacteria</taxon>
        <taxon>Pseudomonadati</taxon>
        <taxon>Pseudomonadota</taxon>
        <taxon>Alphaproteobacteria</taxon>
        <taxon>Rhodobacterales</taxon>
        <taxon>Roseobacteraceae</taxon>
        <taxon>Sinisalibacter</taxon>
    </lineage>
</organism>
<sequence length="394" mass="45335">MFLPFFDALRSHKVPVSLREYLAFLDGMSAGLVTYDVEGFYYLARTAMVKDERNLDKFDRAFAEAFKGLEEISIDQVLNAVNLPADWLEKLAETHLSAEERAEIEALGGFDKLMETLKKRLEEQKKRHQGGSKWIGTAGTSPFGAHGYNPEGIRIGQEKSRHQRAVKVWDKREFRNLDDSVELGTRNIKVALKRLRNWARDGAAEELDLDGTIRATAEHGYLDVKTRPERRNAVKVLLFLDVGGSMDPHVKVVEELFSAARAEFKHLEYYYFHNCLYEGLWRDNRRRWSEQTPTWDVLHTYGPDYKAIFVGDASMSPYEIAMPGGANEHWNAESGQVWLDRAREAWPDHLWINPVPEAHWGYTRSIEMVQQIFAGRMVPMTLDGIDRGMRELGR</sequence>
<dbReference type="Proteomes" id="UP001144205">
    <property type="component" value="Unassembled WGS sequence"/>
</dbReference>
<reference evidence="1" key="1">
    <citation type="journal article" date="2023" name="Int. J. Syst. Evol. Microbiol.">
        <title>Sinisalibacter aestuarii sp. nov., isolated from estuarine sediment of the Arakawa River.</title>
        <authorList>
            <person name="Arafat S.T."/>
            <person name="Hirano S."/>
            <person name="Sato A."/>
            <person name="Takeuchi K."/>
            <person name="Yasuda T."/>
            <person name="Terahara T."/>
            <person name="Hamada M."/>
            <person name="Kobayashi T."/>
        </authorList>
    </citation>
    <scope>NUCLEOTIDE SEQUENCE</scope>
    <source>
        <strain evidence="1">B-399</strain>
    </source>
</reference>
<dbReference type="InterPro" id="IPR008912">
    <property type="entry name" value="Uncharacterised_CoxE"/>
</dbReference>
<dbReference type="Pfam" id="PF05762">
    <property type="entry name" value="VWA_CoxE"/>
    <property type="match status" value="1"/>
</dbReference>
<dbReference type="EMBL" id="BROH01000003">
    <property type="protein sequence ID" value="GKY87602.1"/>
    <property type="molecule type" value="Genomic_DNA"/>
</dbReference>
<evidence type="ECO:0000313" key="1">
    <source>
        <dbReference type="EMBL" id="GKY87602.1"/>
    </source>
</evidence>
<dbReference type="RefSeq" id="WP_281841587.1">
    <property type="nucleotide sequence ID" value="NZ_BROH01000003.1"/>
</dbReference>
<keyword evidence="2" id="KW-1185">Reference proteome</keyword>
<evidence type="ECO:0000313" key="2">
    <source>
        <dbReference type="Proteomes" id="UP001144205"/>
    </source>
</evidence>